<dbReference type="AlphaFoldDB" id="A0A6A5GFG8"/>
<name>A0A6A5GFG8_CAERE</name>
<accession>A0A6A5GFG8</accession>
<dbReference type="EMBL" id="WUAV01000005">
    <property type="protein sequence ID" value="KAF1753494.1"/>
    <property type="molecule type" value="Genomic_DNA"/>
</dbReference>
<organism evidence="1 2">
    <name type="scientific">Caenorhabditis remanei</name>
    <name type="common">Caenorhabditis vulgaris</name>
    <dbReference type="NCBI Taxonomy" id="31234"/>
    <lineage>
        <taxon>Eukaryota</taxon>
        <taxon>Metazoa</taxon>
        <taxon>Ecdysozoa</taxon>
        <taxon>Nematoda</taxon>
        <taxon>Chromadorea</taxon>
        <taxon>Rhabditida</taxon>
        <taxon>Rhabditina</taxon>
        <taxon>Rhabditomorpha</taxon>
        <taxon>Rhabditoidea</taxon>
        <taxon>Rhabditidae</taxon>
        <taxon>Peloderinae</taxon>
        <taxon>Caenorhabditis</taxon>
    </lineage>
</organism>
<protein>
    <submittedName>
        <fullName evidence="1">Uncharacterized protein</fullName>
    </submittedName>
</protein>
<proteinExistence type="predicted"/>
<reference evidence="1 2" key="1">
    <citation type="submission" date="2019-12" db="EMBL/GenBank/DDBJ databases">
        <title>Chromosome-level assembly of the Caenorhabditis remanei genome.</title>
        <authorList>
            <person name="Teterina A.A."/>
            <person name="Willis J.H."/>
            <person name="Phillips P.C."/>
        </authorList>
    </citation>
    <scope>NUCLEOTIDE SEQUENCE [LARGE SCALE GENOMIC DNA]</scope>
    <source>
        <strain evidence="1 2">PX506</strain>
        <tissue evidence="1">Whole organism</tissue>
    </source>
</reference>
<evidence type="ECO:0000313" key="2">
    <source>
        <dbReference type="Proteomes" id="UP000483820"/>
    </source>
</evidence>
<dbReference type="Proteomes" id="UP000483820">
    <property type="component" value="Chromosome V"/>
</dbReference>
<dbReference type="RefSeq" id="XP_053582267.1">
    <property type="nucleotide sequence ID" value="XM_053733354.1"/>
</dbReference>
<sequence length="253" mass="28168">MEVILSLGRPETEGVHDIVLVSWDWVDWKHVLWTSLLPWISETKPVIWLLNLPSVTNELLEDSVFVTESVSVSWNTKSGHRVEETSGKTSESSVSESSVLFDLLKLLDIESELVESLIDSSLDTEVHHSVGEGTSHVELQREVVNSLWILVIIVLLGTNPTGYQVITNSVGKSKVVVTIGGDVTILDDREVKMSVERLLDVRHILHLSDTANGNLLTTVVIVGDHAERFWCFRCGRSGVAAEGLLKINRKIIW</sequence>
<dbReference type="CTD" id="78776869"/>
<dbReference type="GeneID" id="78776869"/>
<comment type="caution">
    <text evidence="1">The sequence shown here is derived from an EMBL/GenBank/DDBJ whole genome shotgun (WGS) entry which is preliminary data.</text>
</comment>
<dbReference type="KEGG" id="crq:GCK72_020051"/>
<evidence type="ECO:0000313" key="1">
    <source>
        <dbReference type="EMBL" id="KAF1753494.1"/>
    </source>
</evidence>
<gene>
    <name evidence="1" type="ORF">GCK72_020051</name>
</gene>